<keyword evidence="2" id="KW-1185">Reference proteome</keyword>
<evidence type="ECO:0000313" key="1">
    <source>
        <dbReference type="EMBL" id="XAG95786.1"/>
    </source>
</evidence>
<dbReference type="Proteomes" id="UP001437386">
    <property type="component" value="Segment"/>
</dbReference>
<name>A0AAX4Q3V1_9CAUD</name>
<evidence type="ECO:0000313" key="2">
    <source>
        <dbReference type="Proteomes" id="UP001437386"/>
    </source>
</evidence>
<sequence length="96" mass="10704">MWLSQCNRCGNNTFQIIDKSVSENGLYILHKVSKCTKCKEENSIISFPRALDRDTSPTTVPNKGLAWKSNEKCLFEGLPPGIYGISCPCSRCSIKC</sequence>
<organism evidence="1 2">
    <name type="scientific">Enterobacter phage KKP_3711</name>
    <dbReference type="NCBI Taxonomy" id="3109398"/>
    <lineage>
        <taxon>Viruses</taxon>
        <taxon>Duplodnaviria</taxon>
        <taxon>Heunggongvirae</taxon>
        <taxon>Uroviricota</taxon>
        <taxon>Caudoviricetes</taxon>
        <taxon>Demerecviridae</taxon>
        <taxon>Markadamsvirinae</taxon>
    </lineage>
</organism>
<gene>
    <name evidence="1" type="ORF">U7154_000019</name>
</gene>
<reference evidence="1 2" key="1">
    <citation type="submission" date="2024-04" db="EMBL/GenBank/DDBJ databases">
        <authorList>
            <person name="Wojcicki M."/>
            <person name="Srednicka P."/>
            <person name="Shymialevich D."/>
            <person name="Sokolowska B."/>
        </authorList>
    </citation>
    <scope>NUCLEOTIDE SEQUENCE [LARGE SCALE GENOMIC DNA]</scope>
</reference>
<protein>
    <submittedName>
        <fullName evidence="1">Uncharacterized protein</fullName>
    </submittedName>
</protein>
<dbReference type="EMBL" id="PP579741">
    <property type="protein sequence ID" value="XAG95786.1"/>
    <property type="molecule type" value="Genomic_DNA"/>
</dbReference>
<accession>A0AAX4Q3V1</accession>
<proteinExistence type="predicted"/>